<gene>
    <name evidence="5" type="ORF">BST14_05430</name>
</gene>
<keyword evidence="3" id="KW-0479">Metal-binding</keyword>
<dbReference type="GO" id="GO:0005509">
    <property type="term" value="F:calcium ion binding"/>
    <property type="evidence" value="ECO:0007669"/>
    <property type="project" value="TreeGrafter"/>
</dbReference>
<dbReference type="GO" id="GO:0019853">
    <property type="term" value="P:L-ascorbic acid biosynthetic process"/>
    <property type="evidence" value="ECO:0007669"/>
    <property type="project" value="TreeGrafter"/>
</dbReference>
<dbReference type="Pfam" id="PF08450">
    <property type="entry name" value="SGL"/>
    <property type="match status" value="1"/>
</dbReference>
<proteinExistence type="inferred from homology"/>
<dbReference type="SUPFAM" id="SSF63829">
    <property type="entry name" value="Calcium-dependent phosphotriesterase"/>
    <property type="match status" value="1"/>
</dbReference>
<reference evidence="5 6" key="1">
    <citation type="submission" date="2016-12" db="EMBL/GenBank/DDBJ databases">
        <title>The new phylogeny of genus Mycobacterium.</title>
        <authorList>
            <person name="Tortoli E."/>
            <person name="Trovato A."/>
            <person name="Cirillo D.M."/>
        </authorList>
    </citation>
    <scope>NUCLEOTIDE SEQUENCE [LARGE SCALE GENOMIC DNA]</scope>
    <source>
        <strain evidence="5 6">DSM 45069</strain>
    </source>
</reference>
<dbReference type="Gene3D" id="2.120.10.30">
    <property type="entry name" value="TolB, C-terminal domain"/>
    <property type="match status" value="1"/>
</dbReference>
<comment type="similarity">
    <text evidence="1">Belongs to the SMP-30/CGR1 family.</text>
</comment>
<comment type="caution">
    <text evidence="5">The sequence shown here is derived from an EMBL/GenBank/DDBJ whole genome shotgun (WGS) entry which is preliminary data.</text>
</comment>
<feature type="binding site" evidence="3">
    <location>
        <position position="80"/>
    </location>
    <ligand>
        <name>substrate</name>
    </ligand>
</feature>
<evidence type="ECO:0000256" key="1">
    <source>
        <dbReference type="ARBA" id="ARBA00008853"/>
    </source>
</evidence>
<evidence type="ECO:0000259" key="4">
    <source>
        <dbReference type="Pfam" id="PF08450"/>
    </source>
</evidence>
<feature type="domain" description="SMP-30/Gluconolactonase/LRE-like region" evidence="4">
    <location>
        <begin position="16"/>
        <end position="226"/>
    </location>
</feature>
<dbReference type="Proteomes" id="UP000192707">
    <property type="component" value="Unassembled WGS sequence"/>
</dbReference>
<evidence type="ECO:0000313" key="5">
    <source>
        <dbReference type="EMBL" id="ORA19483.1"/>
    </source>
</evidence>
<dbReference type="OrthoDB" id="2633250at2"/>
<dbReference type="InterPro" id="IPR013658">
    <property type="entry name" value="SGL"/>
</dbReference>
<dbReference type="RefSeq" id="WP_158085854.1">
    <property type="nucleotide sequence ID" value="NZ_MVHG01000007.1"/>
</dbReference>
<dbReference type="PANTHER" id="PTHR10907">
    <property type="entry name" value="REGUCALCIN"/>
    <property type="match status" value="1"/>
</dbReference>
<dbReference type="AlphaFoldDB" id="A0A1W9ZPA1"/>
<protein>
    <recommendedName>
        <fullName evidence="4">SMP-30/Gluconolactonase/LRE-like region domain-containing protein</fullName>
    </recommendedName>
</protein>
<dbReference type="PRINTS" id="PR01790">
    <property type="entry name" value="SMP30FAMILY"/>
</dbReference>
<dbReference type="EMBL" id="MVHG01000007">
    <property type="protein sequence ID" value="ORA19483.1"/>
    <property type="molecule type" value="Genomic_DNA"/>
</dbReference>
<dbReference type="PANTHER" id="PTHR10907:SF47">
    <property type="entry name" value="REGUCALCIN"/>
    <property type="match status" value="1"/>
</dbReference>
<organism evidence="5 6">
    <name type="scientific">Mycobacterium arosiense ATCC BAA-1401 = DSM 45069</name>
    <dbReference type="NCBI Taxonomy" id="1265311"/>
    <lineage>
        <taxon>Bacteria</taxon>
        <taxon>Bacillati</taxon>
        <taxon>Actinomycetota</taxon>
        <taxon>Actinomycetes</taxon>
        <taxon>Mycobacteriales</taxon>
        <taxon>Mycobacteriaceae</taxon>
        <taxon>Mycobacterium</taxon>
        <taxon>Mycobacterium avium complex (MAC)</taxon>
    </lineage>
</organism>
<feature type="binding site" evidence="3">
    <location>
        <position position="178"/>
    </location>
    <ligand>
        <name>a divalent metal cation</name>
        <dbReference type="ChEBI" id="CHEBI:60240"/>
    </ligand>
</feature>
<evidence type="ECO:0000313" key="6">
    <source>
        <dbReference type="Proteomes" id="UP000192707"/>
    </source>
</evidence>
<feature type="binding site" evidence="3">
    <location>
        <position position="128"/>
    </location>
    <ligand>
        <name>a divalent metal cation</name>
        <dbReference type="ChEBI" id="CHEBI:60240"/>
    </ligand>
</feature>
<name>A0A1W9ZPA1_MYCAI</name>
<dbReference type="InterPro" id="IPR005511">
    <property type="entry name" value="SMP-30"/>
</dbReference>
<keyword evidence="6" id="KW-1185">Reference proteome</keyword>
<accession>A0A1W9ZPA1</accession>
<evidence type="ECO:0000256" key="2">
    <source>
        <dbReference type="PIRSR" id="PIRSR605511-1"/>
    </source>
</evidence>
<keyword evidence="3" id="KW-0862">Zinc</keyword>
<comment type="cofactor">
    <cofactor evidence="3">
        <name>Zn(2+)</name>
        <dbReference type="ChEBI" id="CHEBI:29105"/>
    </cofactor>
    <text evidence="3">Binds 1 divalent metal cation per subunit.</text>
</comment>
<dbReference type="GO" id="GO:0004341">
    <property type="term" value="F:gluconolactonase activity"/>
    <property type="evidence" value="ECO:0007669"/>
    <property type="project" value="TreeGrafter"/>
</dbReference>
<dbReference type="InterPro" id="IPR011042">
    <property type="entry name" value="6-blade_b-propeller_TolB-like"/>
</dbReference>
<sequence>MVRRRTGALLPRYLRRIFRHDPGGATKSWQTPGRAGAVALRKRGGVVVAVETSFYALNLVSWAAETIAGPAFDGSYLTVNDGATDRRDRFLFGATSTQLDDPQADGGLFSLGTSHRISKLDSGIHQSNSHCLSPDGCTLYSADSFVRTVFAYDYDPETGQIATKRVFAGTSELGGVPDGSAVDADDMVWVTIFQGGKVVAFRPDGDIGRVIEMPVTLISSAAWGRAEPRPALCHDDQSHAIRLASAGRVGLRLCRRRTGFARPP</sequence>
<feature type="active site" description="Proton donor/acceptor" evidence="2">
    <location>
        <position position="178"/>
    </location>
</feature>
<evidence type="ECO:0000256" key="3">
    <source>
        <dbReference type="PIRSR" id="PIRSR605511-2"/>
    </source>
</evidence>